<evidence type="ECO:0000256" key="1">
    <source>
        <dbReference type="SAM" id="MobiDB-lite"/>
    </source>
</evidence>
<keyword evidence="3" id="KW-1185">Reference proteome</keyword>
<dbReference type="Proteomes" id="UP001589654">
    <property type="component" value="Unassembled WGS sequence"/>
</dbReference>
<dbReference type="InterPro" id="IPR052894">
    <property type="entry name" value="AsmA-related"/>
</dbReference>
<protein>
    <submittedName>
        <fullName evidence="2">AsmA-like C-terminal region-containing protein</fullName>
    </submittedName>
</protein>
<reference evidence="2 3" key="1">
    <citation type="submission" date="2024-09" db="EMBL/GenBank/DDBJ databases">
        <authorList>
            <person name="Sun Q."/>
            <person name="Mori K."/>
        </authorList>
    </citation>
    <scope>NUCLEOTIDE SEQUENCE [LARGE SCALE GENOMIC DNA]</scope>
    <source>
        <strain evidence="2 3">CECT 7682</strain>
    </source>
</reference>
<dbReference type="PANTHER" id="PTHR30441">
    <property type="entry name" value="DUF748 DOMAIN-CONTAINING PROTEIN"/>
    <property type="match status" value="1"/>
</dbReference>
<name>A0ABV5J1X6_9BACT</name>
<gene>
    <name evidence="2" type="ORF">ACFFUR_03285</name>
</gene>
<accession>A0ABV5J1X6</accession>
<dbReference type="EMBL" id="JBHMEW010000011">
    <property type="protein sequence ID" value="MFB9210814.1"/>
    <property type="molecule type" value="Genomic_DNA"/>
</dbReference>
<sequence length="1002" mass="111009">MKRLLSILLAVLAIFIIILFTVPIIFKDKIVARIDQEIDKSVNAKVHYDLDKVSLSSFKRFPSISATVADFGISGNAPFEQDTLLSVDQFQVDLNLWSVIFNEYPELTGLHLKGGNVYIKVLEDGTANYDIAVSDGKEEIPEEPSAFKLGIDLIEVEDVNFIYDDRQMKFFMALADFDMTGSGDFTLDVYDLLADVETQIIRLDYEDVNYLTQKKFTADTEIQVDLKNMKFGLARGEFGLNEFLFGLDGFIAMPDEGMNMDFTFEGKDNEFKSILSLVPGIFTESFAELETSGRMDFGGFVKGTYQEKQIPQFDINLRVEQGMFQYPDLPQPVKNVNLDLEVKNSSGNLDLTQVNIPEFSLQVGSNPISGRFLLEDLVSYKMDGQLKGQLNLEELTSIFPLEGMDMKGMLDVDAKAKGKYDSVAKVIPAIDAKISLNNGYVKSEDYPAPIDQLHGKASITNSSGQMKDFLVDLSSFGFELEGEKVEGNLKIQDFDQLNWDAVIHGSADLGKILTILPMENVIMEGKVRADIDSKGNYKVVEAKQYGQLDTRGEVELVDFYYTDADLPQGVRINKALGDFSPEQVNLIEFDARLGESPVKAKGSLSNYMSYLFEEKGTLSGNLDINSSHFNVNEWMTESSATETDTTELSLIELPRNIDFTMTVQADEVFYDNLVFTNTRGVLILDDGILTFKDAALNTLGGQMTLNGSYNTQDIQTPLFDLNFNVQSLSIQKAFQSFNIIKAFAPLAVNMDGEFNTDFRLSGILGQDMMPILSSLDGRGLIKVAEAALKGSKIVEGITSLTKLKEGNTLQFKNLNLTAEIKEGMLNVKPFDVKLWDYKAQVQGSTGFDGSINYLVHMEVPAKKFGSTANNILSNLEGTSADEETMIPVAFNLGGTYQKPKISLAGESSMESLLTNTLKAKAGDEKEKIKEELTEQFKAREDSVKQELKQKAEVAKDSAKKEAEKVVDKAKDKAVDEVKNLFKGAFGTKSKSSSDTAKSGGSE</sequence>
<evidence type="ECO:0000313" key="2">
    <source>
        <dbReference type="EMBL" id="MFB9210814.1"/>
    </source>
</evidence>
<comment type="caution">
    <text evidence="2">The sequence shown here is derived from an EMBL/GenBank/DDBJ whole genome shotgun (WGS) entry which is preliminary data.</text>
</comment>
<dbReference type="RefSeq" id="WP_290247361.1">
    <property type="nucleotide sequence ID" value="NZ_JAUFQT010000001.1"/>
</dbReference>
<organism evidence="2 3">
    <name type="scientific">Echinicola jeungdonensis</name>
    <dbReference type="NCBI Taxonomy" id="709343"/>
    <lineage>
        <taxon>Bacteria</taxon>
        <taxon>Pseudomonadati</taxon>
        <taxon>Bacteroidota</taxon>
        <taxon>Cytophagia</taxon>
        <taxon>Cytophagales</taxon>
        <taxon>Cyclobacteriaceae</taxon>
        <taxon>Echinicola</taxon>
    </lineage>
</organism>
<feature type="region of interest" description="Disordered" evidence="1">
    <location>
        <begin position="952"/>
        <end position="971"/>
    </location>
</feature>
<evidence type="ECO:0000313" key="3">
    <source>
        <dbReference type="Proteomes" id="UP001589654"/>
    </source>
</evidence>
<dbReference type="PANTHER" id="PTHR30441:SF8">
    <property type="entry name" value="DUF748 DOMAIN-CONTAINING PROTEIN"/>
    <property type="match status" value="1"/>
</dbReference>
<proteinExistence type="predicted"/>